<keyword evidence="1" id="KW-0547">Nucleotide-binding</keyword>
<dbReference type="PROSITE" id="PS50113">
    <property type="entry name" value="PAC"/>
    <property type="match status" value="1"/>
</dbReference>
<feature type="region of interest" description="Disordered" evidence="5">
    <location>
        <begin position="1"/>
        <end position="30"/>
    </location>
</feature>
<dbReference type="GO" id="GO:0005524">
    <property type="term" value="F:ATP binding"/>
    <property type="evidence" value="ECO:0007669"/>
    <property type="project" value="UniProtKB-KW"/>
</dbReference>
<organism evidence="9 10">
    <name type="scientific">Desulfomonile tiedjei (strain ATCC 49306 / DSM 6799 / DCB-1)</name>
    <dbReference type="NCBI Taxonomy" id="706587"/>
    <lineage>
        <taxon>Bacteria</taxon>
        <taxon>Pseudomonadati</taxon>
        <taxon>Thermodesulfobacteriota</taxon>
        <taxon>Desulfomonilia</taxon>
        <taxon>Desulfomonilales</taxon>
        <taxon>Desulfomonilaceae</taxon>
        <taxon>Desulfomonile</taxon>
    </lineage>
</organism>
<dbReference type="PROSITE" id="PS00675">
    <property type="entry name" value="SIGMA54_INTERACT_1"/>
    <property type="match status" value="1"/>
</dbReference>
<dbReference type="InterPro" id="IPR035965">
    <property type="entry name" value="PAS-like_dom_sf"/>
</dbReference>
<dbReference type="PROSITE" id="PS50045">
    <property type="entry name" value="SIGMA54_INTERACT_4"/>
    <property type="match status" value="1"/>
</dbReference>
<dbReference type="InterPro" id="IPR000700">
    <property type="entry name" value="PAS-assoc_C"/>
</dbReference>
<dbReference type="Gene3D" id="3.30.450.20">
    <property type="entry name" value="PAS domain"/>
    <property type="match status" value="2"/>
</dbReference>
<dbReference type="InterPro" id="IPR013656">
    <property type="entry name" value="PAS_4"/>
</dbReference>
<dbReference type="InterPro" id="IPR027417">
    <property type="entry name" value="P-loop_NTPase"/>
</dbReference>
<dbReference type="InterPro" id="IPR002078">
    <property type="entry name" value="Sigma_54_int"/>
</dbReference>
<feature type="domain" description="Sigma-54 factor interaction" evidence="6">
    <location>
        <begin position="298"/>
        <end position="525"/>
    </location>
</feature>
<dbReference type="Proteomes" id="UP000006055">
    <property type="component" value="Chromosome"/>
</dbReference>
<evidence type="ECO:0000313" key="9">
    <source>
        <dbReference type="EMBL" id="AFM26806.1"/>
    </source>
</evidence>
<dbReference type="KEGG" id="dti:Desti_4169"/>
<dbReference type="EMBL" id="CP003360">
    <property type="protein sequence ID" value="AFM26806.1"/>
    <property type="molecule type" value="Genomic_DNA"/>
</dbReference>
<dbReference type="CDD" id="cd00130">
    <property type="entry name" value="PAS"/>
    <property type="match status" value="1"/>
</dbReference>
<dbReference type="SMART" id="SM00382">
    <property type="entry name" value="AAA"/>
    <property type="match status" value="1"/>
</dbReference>
<keyword evidence="2" id="KW-0067">ATP-binding</keyword>
<dbReference type="Pfam" id="PF00158">
    <property type="entry name" value="Sigma54_activat"/>
    <property type="match status" value="1"/>
</dbReference>
<dbReference type="HOGENOM" id="CLU_000445_8_1_7"/>
<dbReference type="Pfam" id="PF02954">
    <property type="entry name" value="HTH_8"/>
    <property type="match status" value="1"/>
</dbReference>
<feature type="compositionally biased region" description="Polar residues" evidence="5">
    <location>
        <begin position="16"/>
        <end position="30"/>
    </location>
</feature>
<sequence length="613" mass="69545">MTRHAKEKSPVKANTHVKQASPENITPTGENTDAQIQQALILAQARLKALFEYMQNGVVILRPEQNGSDFIIVDMNRAAERIEKIKRDRAIGKSVLKVLPGLEEFGLLDVFRTVWRTGKPVDYPVTRYKDDRLEGWRDHFVYRLPSGELVTVYSDETRRKQAEEEMHKSHALFRAVVESVPDCIFIQDASLRFTYVNPAVEKLLGRPASEILGQTAEDIYGEEAGRTIRQWDRRVLQGQSLEEEHTRPVDGVYLTFHDIRVPLRNHTNEVVGICGIARNITERKRLSWDMQECAEDYRSEAMREVVNKAFFASTTDSIILLQGESGSGKDYLARWIHDHSRRVDGPFFALNCAAISPELAESELFGHEHGAFTGARGKKKGLLELAEGGTLLLNEIGELSLAMQSKLLTFLDTRSYLRVGGNKSIRVDARLIAATHRNLETEVQTGRFLPALFYRLNVFPIVVPPLRQRVEDIPIIARSLLKKLTVEMQLPGIREISSEDLEALARYHWPGNIRELRNVLERSLMLSQDGDFRVALSTGEDASGHEWTMRIGFPTDGTLKKMSDLVTESLCREALRRCKGNRKAAARLLGISRDSMHRHIRRFGIVSDDRTTL</sequence>
<dbReference type="STRING" id="706587.Desti_4169"/>
<reference evidence="10" key="1">
    <citation type="submission" date="2012-06" db="EMBL/GenBank/DDBJ databases">
        <title>Complete sequence of chromosome of Desulfomonile tiedjei DSM 6799.</title>
        <authorList>
            <person name="Lucas S."/>
            <person name="Copeland A."/>
            <person name="Lapidus A."/>
            <person name="Glavina del Rio T."/>
            <person name="Dalin E."/>
            <person name="Tice H."/>
            <person name="Bruce D."/>
            <person name="Goodwin L."/>
            <person name="Pitluck S."/>
            <person name="Peters L."/>
            <person name="Ovchinnikova G."/>
            <person name="Zeytun A."/>
            <person name="Lu M."/>
            <person name="Kyrpides N."/>
            <person name="Mavromatis K."/>
            <person name="Ivanova N."/>
            <person name="Brettin T."/>
            <person name="Detter J.C."/>
            <person name="Han C."/>
            <person name="Larimer F."/>
            <person name="Land M."/>
            <person name="Hauser L."/>
            <person name="Markowitz V."/>
            <person name="Cheng J.-F."/>
            <person name="Hugenholtz P."/>
            <person name="Woyke T."/>
            <person name="Wu D."/>
            <person name="Spring S."/>
            <person name="Schroeder M."/>
            <person name="Brambilla E."/>
            <person name="Klenk H.-P."/>
            <person name="Eisen J.A."/>
        </authorList>
    </citation>
    <scope>NUCLEOTIDE SEQUENCE [LARGE SCALE GENOMIC DNA]</scope>
    <source>
        <strain evidence="10">ATCC 49306 / DSM 6799 / DCB-1</strain>
    </source>
</reference>
<proteinExistence type="predicted"/>
<evidence type="ECO:0000256" key="2">
    <source>
        <dbReference type="ARBA" id="ARBA00022840"/>
    </source>
</evidence>
<feature type="domain" description="PAC" evidence="8">
    <location>
        <begin position="239"/>
        <end position="292"/>
    </location>
</feature>
<dbReference type="Pfam" id="PF08448">
    <property type="entry name" value="PAS_4"/>
    <property type="match status" value="1"/>
</dbReference>
<dbReference type="Pfam" id="PF25601">
    <property type="entry name" value="AAA_lid_14"/>
    <property type="match status" value="1"/>
</dbReference>
<dbReference type="InterPro" id="IPR025662">
    <property type="entry name" value="Sigma_54_int_dom_ATP-bd_1"/>
</dbReference>
<dbReference type="CDD" id="cd00009">
    <property type="entry name" value="AAA"/>
    <property type="match status" value="1"/>
</dbReference>
<dbReference type="Gene3D" id="1.10.8.60">
    <property type="match status" value="1"/>
</dbReference>
<dbReference type="PROSITE" id="PS00688">
    <property type="entry name" value="SIGMA54_INTERACT_3"/>
    <property type="match status" value="1"/>
</dbReference>
<dbReference type="InterPro" id="IPR000014">
    <property type="entry name" value="PAS"/>
</dbReference>
<dbReference type="GO" id="GO:0043565">
    <property type="term" value="F:sequence-specific DNA binding"/>
    <property type="evidence" value="ECO:0007669"/>
    <property type="project" value="InterPro"/>
</dbReference>
<keyword evidence="3" id="KW-0805">Transcription regulation</keyword>
<dbReference type="SUPFAM" id="SSF55785">
    <property type="entry name" value="PYP-like sensor domain (PAS domain)"/>
    <property type="match status" value="2"/>
</dbReference>
<dbReference type="InterPro" id="IPR058031">
    <property type="entry name" value="AAA_lid_NorR"/>
</dbReference>
<dbReference type="PROSITE" id="PS50112">
    <property type="entry name" value="PAS"/>
    <property type="match status" value="1"/>
</dbReference>
<dbReference type="eggNOG" id="COG3829">
    <property type="taxonomic scope" value="Bacteria"/>
</dbReference>
<dbReference type="InterPro" id="IPR003593">
    <property type="entry name" value="AAA+_ATPase"/>
</dbReference>
<evidence type="ECO:0000256" key="1">
    <source>
        <dbReference type="ARBA" id="ARBA00022741"/>
    </source>
</evidence>
<dbReference type="Gene3D" id="1.10.10.60">
    <property type="entry name" value="Homeodomain-like"/>
    <property type="match status" value="1"/>
</dbReference>
<evidence type="ECO:0000259" key="7">
    <source>
        <dbReference type="PROSITE" id="PS50112"/>
    </source>
</evidence>
<dbReference type="SMART" id="SM00091">
    <property type="entry name" value="PAS"/>
    <property type="match status" value="2"/>
</dbReference>
<dbReference type="Gene3D" id="3.40.50.300">
    <property type="entry name" value="P-loop containing nucleotide triphosphate hydrolases"/>
    <property type="match status" value="1"/>
</dbReference>
<feature type="domain" description="PAS" evidence="7">
    <location>
        <begin position="169"/>
        <end position="239"/>
    </location>
</feature>
<keyword evidence="4" id="KW-0804">Transcription</keyword>
<evidence type="ECO:0000259" key="8">
    <source>
        <dbReference type="PROSITE" id="PS50113"/>
    </source>
</evidence>
<protein>
    <submittedName>
        <fullName evidence="9">PAS domain S-box</fullName>
    </submittedName>
</protein>
<dbReference type="AlphaFoldDB" id="I4CB65"/>
<accession>I4CB65</accession>
<evidence type="ECO:0000313" key="10">
    <source>
        <dbReference type="Proteomes" id="UP000006055"/>
    </source>
</evidence>
<evidence type="ECO:0000256" key="5">
    <source>
        <dbReference type="SAM" id="MobiDB-lite"/>
    </source>
</evidence>
<dbReference type="NCBIfam" id="TIGR00229">
    <property type="entry name" value="sensory_box"/>
    <property type="match status" value="1"/>
</dbReference>
<dbReference type="SUPFAM" id="SSF46689">
    <property type="entry name" value="Homeodomain-like"/>
    <property type="match status" value="1"/>
</dbReference>
<dbReference type="OrthoDB" id="9761019at2"/>
<dbReference type="PRINTS" id="PR01590">
    <property type="entry name" value="HTHFIS"/>
</dbReference>
<dbReference type="InterPro" id="IPR009057">
    <property type="entry name" value="Homeodomain-like_sf"/>
</dbReference>
<keyword evidence="10" id="KW-1185">Reference proteome</keyword>
<dbReference type="Pfam" id="PF13188">
    <property type="entry name" value="PAS_8"/>
    <property type="match status" value="1"/>
</dbReference>
<dbReference type="SUPFAM" id="SSF52540">
    <property type="entry name" value="P-loop containing nucleoside triphosphate hydrolases"/>
    <property type="match status" value="1"/>
</dbReference>
<dbReference type="PATRIC" id="fig|706587.4.peg.4727"/>
<evidence type="ECO:0000256" key="3">
    <source>
        <dbReference type="ARBA" id="ARBA00023015"/>
    </source>
</evidence>
<dbReference type="PANTHER" id="PTHR32071">
    <property type="entry name" value="TRANSCRIPTIONAL REGULATORY PROTEIN"/>
    <property type="match status" value="1"/>
</dbReference>
<dbReference type="InterPro" id="IPR025944">
    <property type="entry name" value="Sigma_54_int_dom_CS"/>
</dbReference>
<dbReference type="GO" id="GO:0006355">
    <property type="term" value="P:regulation of DNA-templated transcription"/>
    <property type="evidence" value="ECO:0007669"/>
    <property type="project" value="InterPro"/>
</dbReference>
<evidence type="ECO:0000259" key="6">
    <source>
        <dbReference type="PROSITE" id="PS50045"/>
    </source>
</evidence>
<dbReference type="PANTHER" id="PTHR32071:SF121">
    <property type="entry name" value="SIGMA L-DEPENDENT TRANSCRIPTIONAL REGULATOR YQIR-RELATED"/>
    <property type="match status" value="1"/>
</dbReference>
<gene>
    <name evidence="9" type="ordered locus">Desti_4169</name>
</gene>
<dbReference type="FunFam" id="3.40.50.300:FF:000006">
    <property type="entry name" value="DNA-binding transcriptional regulator NtrC"/>
    <property type="match status" value="1"/>
</dbReference>
<dbReference type="InterPro" id="IPR002197">
    <property type="entry name" value="HTH_Fis"/>
</dbReference>
<name>I4CB65_DESTA</name>
<evidence type="ECO:0000256" key="4">
    <source>
        <dbReference type="ARBA" id="ARBA00023163"/>
    </source>
</evidence>